<evidence type="ECO:0000313" key="2">
    <source>
        <dbReference type="Proteomes" id="UP000798662"/>
    </source>
</evidence>
<reference evidence="1" key="1">
    <citation type="submission" date="2019-11" db="EMBL/GenBank/DDBJ databases">
        <title>Nori genome reveals adaptations in red seaweeds to the harsh intertidal environment.</title>
        <authorList>
            <person name="Wang D."/>
            <person name="Mao Y."/>
        </authorList>
    </citation>
    <scope>NUCLEOTIDE SEQUENCE</scope>
    <source>
        <tissue evidence="1">Gametophyte</tissue>
    </source>
</reference>
<accession>A0ACC3C9P0</accession>
<evidence type="ECO:0000313" key="1">
    <source>
        <dbReference type="EMBL" id="KAK1866493.1"/>
    </source>
</evidence>
<proteinExistence type="predicted"/>
<name>A0ACC3C9P0_PYRYE</name>
<sequence>MGPYIAGTRNGLHVLNLDTTLPLLRRALAFLSALAADGVPVMVLPPRSSAKARLVASVLGAAPGVLLLPARRWVGGTLTNPLASGQAARLRYAAPGALLVFDVRGNGAALREAAAVGLPTVGVVDTDCDPGGVMYPVPGNAEGAHALSLYAELAAAALREGAAAAAAAGGSGEGGREGGGGGGGKGGGGRGRGGGGGGRRS</sequence>
<keyword evidence="2" id="KW-1185">Reference proteome</keyword>
<protein>
    <submittedName>
        <fullName evidence="1">Uncharacterized protein</fullName>
    </submittedName>
</protein>
<comment type="caution">
    <text evidence="1">The sequence shown here is derived from an EMBL/GenBank/DDBJ whole genome shotgun (WGS) entry which is preliminary data.</text>
</comment>
<organism evidence="1 2">
    <name type="scientific">Pyropia yezoensis</name>
    <name type="common">Susabi-nori</name>
    <name type="synonym">Porphyra yezoensis</name>
    <dbReference type="NCBI Taxonomy" id="2788"/>
    <lineage>
        <taxon>Eukaryota</taxon>
        <taxon>Rhodophyta</taxon>
        <taxon>Bangiophyceae</taxon>
        <taxon>Bangiales</taxon>
        <taxon>Bangiaceae</taxon>
        <taxon>Pyropia</taxon>
    </lineage>
</organism>
<dbReference type="Proteomes" id="UP000798662">
    <property type="component" value="Chromosome 2"/>
</dbReference>
<gene>
    <name evidence="1" type="ORF">I4F81_009011</name>
</gene>
<dbReference type="EMBL" id="CM020619">
    <property type="protein sequence ID" value="KAK1866493.1"/>
    <property type="molecule type" value="Genomic_DNA"/>
</dbReference>